<dbReference type="InterPro" id="IPR002942">
    <property type="entry name" value="S4_RNA-bd"/>
</dbReference>
<dbReference type="InterPro" id="IPR036986">
    <property type="entry name" value="S4_RNA-bd_sf"/>
</dbReference>
<evidence type="ECO:0000259" key="2">
    <source>
        <dbReference type="SMART" id="SM00363"/>
    </source>
</evidence>
<feature type="domain" description="RNA-binding S4" evidence="2">
    <location>
        <begin position="188"/>
        <end position="252"/>
    </location>
</feature>
<reference evidence="3 4" key="1">
    <citation type="submission" date="2017-05" db="EMBL/GenBank/DDBJ databases">
        <title>Butyricicoccus porcorum sp. nov. a butyrate-producing bacterium from the swine intestinal tract.</title>
        <authorList>
            <person name="Trachsel J."/>
            <person name="Humphrey S."/>
            <person name="Allen H.K."/>
        </authorList>
    </citation>
    <scope>NUCLEOTIDE SEQUENCE [LARGE SCALE GENOMIC DNA]</scope>
    <source>
        <strain evidence="3">BB10</strain>
    </source>
</reference>
<sequence>MAKQGDIIQKLAQTQEERLLLARVLEKADICRERCYPTYTRFFDLHEAELARRLLEAVGERGIFWGGYDGAERTVLAFLPDWMEEIPQEGEDCPLAGIRCLRHKSDVLTHRDYLGSLMGLGVRRDGIGDILVGDHGADVVVTRELAPYLLMHYGRAGRKRLEVSEISLAALMVPEEKVSYIRDTVASMRLDAVTAAMFRLPRAKAADAVRAGRVFLNQMECLRPDREVTVHDRITLRGMGRGEVDGILGESKKAAL</sequence>
<evidence type="ECO:0000313" key="4">
    <source>
        <dbReference type="Proteomes" id="UP000194903"/>
    </source>
</evidence>
<organism evidence="3 4">
    <name type="scientific">Butyricicoccus porcorum</name>
    <dbReference type="NCBI Taxonomy" id="1945634"/>
    <lineage>
        <taxon>Bacteria</taxon>
        <taxon>Bacillati</taxon>
        <taxon>Bacillota</taxon>
        <taxon>Clostridia</taxon>
        <taxon>Eubacteriales</taxon>
        <taxon>Butyricicoccaceae</taxon>
        <taxon>Butyricicoccus</taxon>
    </lineage>
</organism>
<dbReference type="Gene3D" id="3.30.70.330">
    <property type="match status" value="1"/>
</dbReference>
<dbReference type="OrthoDB" id="9812787at2"/>
<accession>A0A252F2D4</accession>
<dbReference type="Gene3D" id="3.10.290.10">
    <property type="entry name" value="RNA-binding S4 domain"/>
    <property type="match status" value="1"/>
</dbReference>
<dbReference type="InterPro" id="IPR012677">
    <property type="entry name" value="Nucleotide-bd_a/b_plait_sf"/>
</dbReference>
<evidence type="ECO:0000256" key="1">
    <source>
        <dbReference type="PROSITE-ProRule" id="PRU00182"/>
    </source>
</evidence>
<keyword evidence="4" id="KW-1185">Reference proteome</keyword>
<dbReference type="Pfam" id="PF17774">
    <property type="entry name" value="YlmH_RBD"/>
    <property type="match status" value="1"/>
</dbReference>
<name>A0A252F2D4_9FIRM</name>
<dbReference type="RefSeq" id="WP_087021240.1">
    <property type="nucleotide sequence ID" value="NZ_NHOC01000009.1"/>
</dbReference>
<dbReference type="Gene3D" id="3.30.1370.160">
    <property type="match status" value="1"/>
</dbReference>
<keyword evidence="1" id="KW-0694">RNA-binding</keyword>
<dbReference type="InterPro" id="IPR040591">
    <property type="entry name" value="RqcP2_RBD"/>
</dbReference>
<dbReference type="EMBL" id="NHOC01000009">
    <property type="protein sequence ID" value="OUM19964.1"/>
    <property type="molecule type" value="Genomic_DNA"/>
</dbReference>
<dbReference type="GO" id="GO:0003723">
    <property type="term" value="F:RNA binding"/>
    <property type="evidence" value="ECO:0007669"/>
    <property type="project" value="UniProtKB-KW"/>
</dbReference>
<dbReference type="AlphaFoldDB" id="A0A252F2D4"/>
<comment type="caution">
    <text evidence="3">The sequence shown here is derived from an EMBL/GenBank/DDBJ whole genome shotgun (WGS) entry which is preliminary data.</text>
</comment>
<dbReference type="SMART" id="SM00363">
    <property type="entry name" value="S4"/>
    <property type="match status" value="1"/>
</dbReference>
<dbReference type="SUPFAM" id="SSF55174">
    <property type="entry name" value="Alpha-L RNA-binding motif"/>
    <property type="match status" value="1"/>
</dbReference>
<dbReference type="Proteomes" id="UP000194903">
    <property type="component" value="Unassembled WGS sequence"/>
</dbReference>
<evidence type="ECO:0000313" key="3">
    <source>
        <dbReference type="EMBL" id="OUM19964.1"/>
    </source>
</evidence>
<protein>
    <recommendedName>
        <fullName evidence="2">RNA-binding S4 domain-containing protein</fullName>
    </recommendedName>
</protein>
<dbReference type="CDD" id="cd00165">
    <property type="entry name" value="S4"/>
    <property type="match status" value="1"/>
</dbReference>
<proteinExistence type="predicted"/>
<dbReference type="PROSITE" id="PS50889">
    <property type="entry name" value="S4"/>
    <property type="match status" value="1"/>
</dbReference>
<gene>
    <name evidence="3" type="ORF">CBW42_10830</name>
</gene>